<keyword evidence="3" id="KW-1185">Reference proteome</keyword>
<dbReference type="Proteomes" id="UP000007718">
    <property type="component" value="Chromosome"/>
</dbReference>
<dbReference type="RefSeq" id="WP_013615175.1">
    <property type="nucleotide sequence ID" value="NC_015161.1"/>
</dbReference>
<organism evidence="2 3">
    <name type="scientific">Deinococcus proteolyticus (strain ATCC 35074 / DSM 20540 / JCM 6276 / NBRC 101906 / NCIMB 13154 / VKM Ac-1939 / CCM 2703 / MRP)</name>
    <dbReference type="NCBI Taxonomy" id="693977"/>
    <lineage>
        <taxon>Bacteria</taxon>
        <taxon>Thermotogati</taxon>
        <taxon>Deinococcota</taxon>
        <taxon>Deinococci</taxon>
        <taxon>Deinococcales</taxon>
        <taxon>Deinococcaceae</taxon>
        <taxon>Deinococcus</taxon>
    </lineage>
</organism>
<dbReference type="STRING" id="693977.Deipr_1424"/>
<sequence length="124" mass="12857">MELNINKNVMRDIVMAAVEDIDGVCIAPAPSPVGEVLKESETARLPRALRLTQSGHSVAVDLGLNVDYGQNLVDLAARTQRSVAENLELMCGCQVDAVNVSVLGVSLPAASSSAGKRSQPGAGS</sequence>
<dbReference type="KEGG" id="dpt:Deipr_1424"/>
<evidence type="ECO:0000313" key="3">
    <source>
        <dbReference type="Proteomes" id="UP000007718"/>
    </source>
</evidence>
<evidence type="ECO:0008006" key="4">
    <source>
        <dbReference type="Google" id="ProtNLM"/>
    </source>
</evidence>
<dbReference type="Pfam" id="PF03780">
    <property type="entry name" value="Asp23"/>
    <property type="match status" value="1"/>
</dbReference>
<evidence type="ECO:0000313" key="2">
    <source>
        <dbReference type="EMBL" id="ADY26566.1"/>
    </source>
</evidence>
<dbReference type="HOGENOM" id="CLU_113198_5_0_0"/>
<dbReference type="EMBL" id="CP002536">
    <property type="protein sequence ID" value="ADY26566.1"/>
    <property type="molecule type" value="Genomic_DNA"/>
</dbReference>
<reference evidence="3" key="1">
    <citation type="submission" date="2011-02" db="EMBL/GenBank/DDBJ databases">
        <title>The complete sequence of chromosome of Deinococcus proteolyticus DSM 20540.</title>
        <authorList>
            <consortium name="US DOE Joint Genome Institute (JGI-PGF)"/>
            <person name="Lucas S."/>
            <person name="Copeland A."/>
            <person name="Lapidus A."/>
            <person name="Bruce D."/>
            <person name="Goodwin L."/>
            <person name="Pitluck S."/>
            <person name="Kyrpides N."/>
            <person name="Mavromatis K."/>
            <person name="Pagani I."/>
            <person name="Ivanova N."/>
            <person name="Ovchinnikova G."/>
            <person name="Zeytun A."/>
            <person name="Detter J.C."/>
            <person name="Han C."/>
            <person name="Land M."/>
            <person name="Hauser L."/>
            <person name="Markowitz V."/>
            <person name="Cheng J.-F."/>
            <person name="Hugenholtz P."/>
            <person name="Woyke T."/>
            <person name="Wu D."/>
            <person name="Pukall R."/>
            <person name="Steenblock K."/>
            <person name="Brambilla E."/>
            <person name="Klenk H.-P."/>
            <person name="Eisen J.A."/>
        </authorList>
    </citation>
    <scope>NUCLEOTIDE SEQUENCE [LARGE SCALE GENOMIC DNA]</scope>
    <source>
        <strain evidence="3">ATCC 35074 / DSM 20540 / JCM 6276 / NBRC 101906 / NCIMB 13154 / VKM Ac-1939 / CCM 2703 / MRP</strain>
    </source>
</reference>
<dbReference type="eggNOG" id="COG1302">
    <property type="taxonomic scope" value="Bacteria"/>
</dbReference>
<dbReference type="InterPro" id="IPR005531">
    <property type="entry name" value="Asp23"/>
</dbReference>
<comment type="similarity">
    <text evidence="1">Belongs to the asp23 family.</text>
</comment>
<dbReference type="OrthoDB" id="73349at2"/>
<reference evidence="2 3" key="2">
    <citation type="journal article" date="2012" name="Stand. Genomic Sci.">
        <title>Complete genome sequence of the orange-red pigmented, radioresistant Deinococcus proteolyticus type strain (MRP(T)).</title>
        <authorList>
            <person name="Copeland A."/>
            <person name="Zeytun A."/>
            <person name="Yassawong M."/>
            <person name="Nolan M."/>
            <person name="Lucas S."/>
            <person name="Hammon N."/>
            <person name="Deshpande S."/>
            <person name="Cheng J.F."/>
            <person name="Han C."/>
            <person name="Tapia R."/>
            <person name="Goodwin L.A."/>
            <person name="Pitluck S."/>
            <person name="Mavromatis K."/>
            <person name="Liolios K."/>
            <person name="Pagani I."/>
            <person name="Ivanova N."/>
            <person name="Mikhailova N."/>
            <person name="Pati A."/>
            <person name="Chen A."/>
            <person name="Palaniappan K."/>
            <person name="Land M."/>
            <person name="Hauser L."/>
            <person name="Jeffries C.D."/>
            <person name="Brambilla E.M."/>
            <person name="Rohde M."/>
            <person name="Sikorski J."/>
            <person name="Pukall R."/>
            <person name="Goker M."/>
            <person name="Detter J.C."/>
            <person name="Woyke T."/>
            <person name="Bristow J."/>
            <person name="Eisen J.A."/>
            <person name="Markowitz V."/>
            <person name="Hugenholtz P."/>
            <person name="Kyrpides N.C."/>
            <person name="Klenk H.P."/>
            <person name="Lapidus A."/>
        </authorList>
    </citation>
    <scope>NUCLEOTIDE SEQUENCE [LARGE SCALE GENOMIC DNA]</scope>
    <source>
        <strain evidence="3">ATCC 35074 / DSM 20540 / JCM 6276 / NBRC 101906 / NCIMB 13154 / VKM Ac-1939 / CCM 2703 / MRP</strain>
    </source>
</reference>
<proteinExistence type="inferred from homology"/>
<accession>F0RJJ6</accession>
<dbReference type="PANTHER" id="PTHR34297:SF1">
    <property type="entry name" value="ASP23_GLS24 FAMILY ENVELOPE STRESS RESPONSE PROTEIN"/>
    <property type="match status" value="1"/>
</dbReference>
<protein>
    <recommendedName>
        <fullName evidence="4">Asp23/Gls24 family envelope stress response protein</fullName>
    </recommendedName>
</protein>
<dbReference type="PANTHER" id="PTHR34297">
    <property type="entry name" value="HYPOTHETICAL CYTOSOLIC PROTEIN-RELATED"/>
    <property type="match status" value="1"/>
</dbReference>
<gene>
    <name evidence="2" type="ordered locus">Deipr_1424</name>
</gene>
<name>F0RJJ6_DEIPM</name>
<dbReference type="AlphaFoldDB" id="F0RJJ6"/>
<evidence type="ECO:0000256" key="1">
    <source>
        <dbReference type="ARBA" id="ARBA00005721"/>
    </source>
</evidence>